<dbReference type="GO" id="GO:0000981">
    <property type="term" value="F:DNA-binding transcription factor activity, RNA polymerase II-specific"/>
    <property type="evidence" value="ECO:0007669"/>
    <property type="project" value="InterPro"/>
</dbReference>
<proteinExistence type="predicted"/>
<dbReference type="OrthoDB" id="2123952at2759"/>
<dbReference type="AlphaFoldDB" id="A0A3A2ZQJ5"/>
<dbReference type="PROSITE" id="PS50048">
    <property type="entry name" value="ZN2_CY6_FUNGAL_2"/>
    <property type="match status" value="1"/>
</dbReference>
<organism evidence="7 8">
    <name type="scientific">Aspergillus sclerotialis</name>
    <dbReference type="NCBI Taxonomy" id="2070753"/>
    <lineage>
        <taxon>Eukaryota</taxon>
        <taxon>Fungi</taxon>
        <taxon>Dikarya</taxon>
        <taxon>Ascomycota</taxon>
        <taxon>Pezizomycotina</taxon>
        <taxon>Eurotiomycetes</taxon>
        <taxon>Eurotiomycetidae</taxon>
        <taxon>Eurotiales</taxon>
        <taxon>Aspergillaceae</taxon>
        <taxon>Aspergillus</taxon>
        <taxon>Aspergillus subgen. Polypaecilum</taxon>
    </lineage>
</organism>
<dbReference type="InterPro" id="IPR001138">
    <property type="entry name" value="Zn2Cys6_DnaBD"/>
</dbReference>
<gene>
    <name evidence="7" type="ORF">PHISCL_02396</name>
</gene>
<keyword evidence="3" id="KW-0804">Transcription</keyword>
<reference evidence="8" key="1">
    <citation type="submission" date="2017-02" db="EMBL/GenBank/DDBJ databases">
        <authorList>
            <person name="Tafer H."/>
            <person name="Lopandic K."/>
        </authorList>
    </citation>
    <scope>NUCLEOTIDE SEQUENCE [LARGE SCALE GENOMIC DNA]</scope>
    <source>
        <strain evidence="8">CBS 366.77</strain>
    </source>
</reference>
<dbReference type="SMART" id="SM00066">
    <property type="entry name" value="GAL4"/>
    <property type="match status" value="1"/>
</dbReference>
<sequence>MDSSVLSDSWYLDAIYADQHDNYNMTGPLHSAFSQMPDYLEYDRTPNLKVTAEDRLSYSASASEEEQPLSNAGQNHNTTPEKPLHQLPTPFSYDGIEDLDGYTVCNASDMAICDRINSSSVPSGLSCANTFEGVHNSGPSKRVQRRQNRSCDQCRSAKRACDLEPNQIILQQASSPACSMCKIRGLDCTVAWLTSKQAEQNAAKRARKFSHQAGLNTPSDSSSPIVREQTVNSRIPEVLSVITPDAGLVRGFMATEICSQQFNLYVDVWDMPVSQCLLRGSMPPGYSLGVAAWTSLNASPYVSGYLNDANLWTSTCWKEGSTSWTSIKAAPHIFRAANVLDSVFQHRGSQGQRSSTAQRDLSITETFKWVSVALTAQFTSGKTGSMDIGKSCSQSRDFATAAWRKAKEMVFGNISAVSSFRLALSLLLFGRITPPALGGQCNVSDEDSRYALCKGIRRLQKLCAQARSRLLEDEKNCVTEYPVDMYDSRENYPPIQTLPSEVKASISELLGAMEWMVGTFNAVTIGTSRGKVCVVPPETDSRIRSSIPATEIHASEDDILSMATLQELGIEGYFPARSRIHRQPFTTIWREGISDDAVFQDIRQLASLALLLWRSVAGLTLVTETVDTENLDYEDIHRRYMTTLSLVKLWRSAFGTLDDTMKSHLDKSRLEIWHMVAFCSDDADLAILLLYDVAQRIESRIASQPLKPARESLSRSLESTSAYRKEQRLISAVQISIIAASCHGISRPGFQGQSGLKAQIKDIGSHPVSTL</sequence>
<evidence type="ECO:0000313" key="8">
    <source>
        <dbReference type="Proteomes" id="UP000266188"/>
    </source>
</evidence>
<accession>A0A3A2ZQJ5</accession>
<dbReference type="Gene3D" id="4.10.240.10">
    <property type="entry name" value="Zn(2)-C6 fungal-type DNA-binding domain"/>
    <property type="match status" value="1"/>
</dbReference>
<evidence type="ECO:0000313" key="7">
    <source>
        <dbReference type="EMBL" id="RJE25246.1"/>
    </source>
</evidence>
<keyword evidence="2" id="KW-0238">DNA-binding</keyword>
<dbReference type="STRING" id="2070753.A0A3A2ZQJ5"/>
<dbReference type="PANTHER" id="PTHR31668">
    <property type="entry name" value="GLUCOSE TRANSPORT TRANSCRIPTION REGULATOR RGT1-RELATED-RELATED"/>
    <property type="match status" value="1"/>
</dbReference>
<dbReference type="CDD" id="cd00067">
    <property type="entry name" value="GAL4"/>
    <property type="match status" value="1"/>
</dbReference>
<dbReference type="Proteomes" id="UP000266188">
    <property type="component" value="Unassembled WGS sequence"/>
</dbReference>
<evidence type="ECO:0000259" key="6">
    <source>
        <dbReference type="PROSITE" id="PS50048"/>
    </source>
</evidence>
<evidence type="ECO:0000256" key="1">
    <source>
        <dbReference type="ARBA" id="ARBA00023015"/>
    </source>
</evidence>
<dbReference type="GO" id="GO:0003677">
    <property type="term" value="F:DNA binding"/>
    <property type="evidence" value="ECO:0007669"/>
    <property type="project" value="UniProtKB-KW"/>
</dbReference>
<protein>
    <submittedName>
        <fullName evidence="7">GAL4</fullName>
    </submittedName>
</protein>
<feature type="domain" description="Zn(2)-C6 fungal-type" evidence="6">
    <location>
        <begin position="150"/>
        <end position="190"/>
    </location>
</feature>
<feature type="region of interest" description="Disordered" evidence="5">
    <location>
        <begin position="57"/>
        <end position="90"/>
    </location>
</feature>
<evidence type="ECO:0000256" key="5">
    <source>
        <dbReference type="SAM" id="MobiDB-lite"/>
    </source>
</evidence>
<dbReference type="InterPro" id="IPR050797">
    <property type="entry name" value="Carb_Metab_Trans_Reg"/>
</dbReference>
<keyword evidence="8" id="KW-1185">Reference proteome</keyword>
<evidence type="ECO:0000256" key="4">
    <source>
        <dbReference type="ARBA" id="ARBA00023242"/>
    </source>
</evidence>
<comment type="caution">
    <text evidence="7">The sequence shown here is derived from an EMBL/GenBank/DDBJ whole genome shotgun (WGS) entry which is preliminary data.</text>
</comment>
<keyword evidence="4" id="KW-0539">Nucleus</keyword>
<evidence type="ECO:0000256" key="3">
    <source>
        <dbReference type="ARBA" id="ARBA00023163"/>
    </source>
</evidence>
<name>A0A3A2ZQJ5_9EURO</name>
<keyword evidence="1" id="KW-0805">Transcription regulation</keyword>
<dbReference type="InterPro" id="IPR036864">
    <property type="entry name" value="Zn2-C6_fun-type_DNA-bd_sf"/>
</dbReference>
<dbReference type="SUPFAM" id="SSF57701">
    <property type="entry name" value="Zn2/Cys6 DNA-binding domain"/>
    <property type="match status" value="1"/>
</dbReference>
<evidence type="ECO:0000256" key="2">
    <source>
        <dbReference type="ARBA" id="ARBA00023125"/>
    </source>
</evidence>
<dbReference type="EMBL" id="MVGC01000053">
    <property type="protein sequence ID" value="RJE25246.1"/>
    <property type="molecule type" value="Genomic_DNA"/>
</dbReference>
<feature type="compositionally biased region" description="Polar residues" evidence="5">
    <location>
        <begin position="58"/>
        <end position="80"/>
    </location>
</feature>
<dbReference type="GO" id="GO:0008270">
    <property type="term" value="F:zinc ion binding"/>
    <property type="evidence" value="ECO:0007669"/>
    <property type="project" value="InterPro"/>
</dbReference>